<dbReference type="PaxDb" id="55529-EKX40358"/>
<dbReference type="EMBL" id="JH993032">
    <property type="protein sequence ID" value="EKX40358.1"/>
    <property type="molecule type" value="Genomic_DNA"/>
</dbReference>
<keyword evidence="4" id="KW-1185">Reference proteome</keyword>
<dbReference type="KEGG" id="gtt:GUITHDRAFT_154167"/>
<evidence type="ECO:0000313" key="3">
    <source>
        <dbReference type="EnsemblProtists" id="EKX40358"/>
    </source>
</evidence>
<reference evidence="3" key="3">
    <citation type="submission" date="2015-06" db="UniProtKB">
        <authorList>
            <consortium name="EnsemblProtists"/>
        </authorList>
    </citation>
    <scope>IDENTIFICATION</scope>
</reference>
<proteinExistence type="predicted"/>
<reference evidence="2 4" key="1">
    <citation type="journal article" date="2012" name="Nature">
        <title>Algal genomes reveal evolutionary mosaicism and the fate of nucleomorphs.</title>
        <authorList>
            <consortium name="DOE Joint Genome Institute"/>
            <person name="Curtis B.A."/>
            <person name="Tanifuji G."/>
            <person name="Burki F."/>
            <person name="Gruber A."/>
            <person name="Irimia M."/>
            <person name="Maruyama S."/>
            <person name="Arias M.C."/>
            <person name="Ball S.G."/>
            <person name="Gile G.H."/>
            <person name="Hirakawa Y."/>
            <person name="Hopkins J.F."/>
            <person name="Kuo A."/>
            <person name="Rensing S.A."/>
            <person name="Schmutz J."/>
            <person name="Symeonidi A."/>
            <person name="Elias M."/>
            <person name="Eveleigh R.J."/>
            <person name="Herman E.K."/>
            <person name="Klute M.J."/>
            <person name="Nakayama T."/>
            <person name="Obornik M."/>
            <person name="Reyes-Prieto A."/>
            <person name="Armbrust E.V."/>
            <person name="Aves S.J."/>
            <person name="Beiko R.G."/>
            <person name="Coutinho P."/>
            <person name="Dacks J.B."/>
            <person name="Durnford D.G."/>
            <person name="Fast N.M."/>
            <person name="Green B.R."/>
            <person name="Grisdale C.J."/>
            <person name="Hempel F."/>
            <person name="Henrissat B."/>
            <person name="Hoppner M.P."/>
            <person name="Ishida K."/>
            <person name="Kim E."/>
            <person name="Koreny L."/>
            <person name="Kroth P.G."/>
            <person name="Liu Y."/>
            <person name="Malik S.B."/>
            <person name="Maier U.G."/>
            <person name="McRose D."/>
            <person name="Mock T."/>
            <person name="Neilson J.A."/>
            <person name="Onodera N.T."/>
            <person name="Poole A.M."/>
            <person name="Pritham E.J."/>
            <person name="Richards T.A."/>
            <person name="Rocap G."/>
            <person name="Roy S.W."/>
            <person name="Sarai C."/>
            <person name="Schaack S."/>
            <person name="Shirato S."/>
            <person name="Slamovits C.H."/>
            <person name="Spencer D.F."/>
            <person name="Suzuki S."/>
            <person name="Worden A.Z."/>
            <person name="Zauner S."/>
            <person name="Barry K."/>
            <person name="Bell C."/>
            <person name="Bharti A.K."/>
            <person name="Crow J.A."/>
            <person name="Grimwood J."/>
            <person name="Kramer R."/>
            <person name="Lindquist E."/>
            <person name="Lucas S."/>
            <person name="Salamov A."/>
            <person name="McFadden G.I."/>
            <person name="Lane C.E."/>
            <person name="Keeling P.J."/>
            <person name="Gray M.W."/>
            <person name="Grigoriev I.V."/>
            <person name="Archibald J.M."/>
        </authorList>
    </citation>
    <scope>NUCLEOTIDE SEQUENCE</scope>
    <source>
        <strain evidence="2 4">CCMP2712</strain>
    </source>
</reference>
<dbReference type="GeneID" id="17297053"/>
<reference evidence="4" key="2">
    <citation type="submission" date="2012-11" db="EMBL/GenBank/DDBJ databases">
        <authorList>
            <person name="Kuo A."/>
            <person name="Curtis B.A."/>
            <person name="Tanifuji G."/>
            <person name="Burki F."/>
            <person name="Gruber A."/>
            <person name="Irimia M."/>
            <person name="Maruyama S."/>
            <person name="Arias M.C."/>
            <person name="Ball S.G."/>
            <person name="Gile G.H."/>
            <person name="Hirakawa Y."/>
            <person name="Hopkins J.F."/>
            <person name="Rensing S.A."/>
            <person name="Schmutz J."/>
            <person name="Symeonidi A."/>
            <person name="Elias M."/>
            <person name="Eveleigh R.J."/>
            <person name="Herman E.K."/>
            <person name="Klute M.J."/>
            <person name="Nakayama T."/>
            <person name="Obornik M."/>
            <person name="Reyes-Prieto A."/>
            <person name="Armbrust E.V."/>
            <person name="Aves S.J."/>
            <person name="Beiko R.G."/>
            <person name="Coutinho P."/>
            <person name="Dacks J.B."/>
            <person name="Durnford D.G."/>
            <person name="Fast N.M."/>
            <person name="Green B.R."/>
            <person name="Grisdale C."/>
            <person name="Hempe F."/>
            <person name="Henrissat B."/>
            <person name="Hoppner M.P."/>
            <person name="Ishida K.-I."/>
            <person name="Kim E."/>
            <person name="Koreny L."/>
            <person name="Kroth P.G."/>
            <person name="Liu Y."/>
            <person name="Malik S.-B."/>
            <person name="Maier U.G."/>
            <person name="McRose D."/>
            <person name="Mock T."/>
            <person name="Neilson J.A."/>
            <person name="Onodera N.T."/>
            <person name="Poole A.M."/>
            <person name="Pritham E.J."/>
            <person name="Richards T.A."/>
            <person name="Rocap G."/>
            <person name="Roy S.W."/>
            <person name="Sarai C."/>
            <person name="Schaack S."/>
            <person name="Shirato S."/>
            <person name="Slamovits C.H."/>
            <person name="Spencer D.F."/>
            <person name="Suzuki S."/>
            <person name="Worden A.Z."/>
            <person name="Zauner S."/>
            <person name="Barry K."/>
            <person name="Bell C."/>
            <person name="Bharti A.K."/>
            <person name="Crow J.A."/>
            <person name="Grimwood J."/>
            <person name="Kramer R."/>
            <person name="Lindquist E."/>
            <person name="Lucas S."/>
            <person name="Salamov A."/>
            <person name="McFadden G.I."/>
            <person name="Lane C.E."/>
            <person name="Keeling P.J."/>
            <person name="Gray M.W."/>
            <person name="Grigoriev I.V."/>
            <person name="Archibald J.M."/>
        </authorList>
    </citation>
    <scope>NUCLEOTIDE SEQUENCE</scope>
    <source>
        <strain evidence="4">CCMP2712</strain>
    </source>
</reference>
<feature type="non-terminal residue" evidence="2">
    <location>
        <position position="1"/>
    </location>
</feature>
<dbReference type="HOGENOM" id="CLU_2032709_0_0_1"/>
<dbReference type="EnsemblProtists" id="EKX40358">
    <property type="protein sequence ID" value="EKX40358"/>
    <property type="gene ID" value="GUITHDRAFT_154167"/>
</dbReference>
<protein>
    <submittedName>
        <fullName evidence="2 3">Uncharacterized protein</fullName>
    </submittedName>
</protein>
<name>L1IVT2_GUITC</name>
<evidence type="ECO:0000313" key="2">
    <source>
        <dbReference type="EMBL" id="EKX40358.1"/>
    </source>
</evidence>
<feature type="compositionally biased region" description="Basic and acidic residues" evidence="1">
    <location>
        <begin position="108"/>
        <end position="122"/>
    </location>
</feature>
<accession>L1IVT2</accession>
<gene>
    <name evidence="2" type="ORF">GUITHDRAFT_154167</name>
</gene>
<dbReference type="Proteomes" id="UP000011087">
    <property type="component" value="Unassembled WGS sequence"/>
</dbReference>
<feature type="region of interest" description="Disordered" evidence="1">
    <location>
        <begin position="101"/>
        <end position="122"/>
    </location>
</feature>
<evidence type="ECO:0000313" key="4">
    <source>
        <dbReference type="Proteomes" id="UP000011087"/>
    </source>
</evidence>
<organism evidence="2">
    <name type="scientific">Guillardia theta (strain CCMP2712)</name>
    <name type="common">Cryptophyte</name>
    <dbReference type="NCBI Taxonomy" id="905079"/>
    <lineage>
        <taxon>Eukaryota</taxon>
        <taxon>Cryptophyceae</taxon>
        <taxon>Pyrenomonadales</taxon>
        <taxon>Geminigeraceae</taxon>
        <taxon>Guillardia</taxon>
    </lineage>
</organism>
<dbReference type="RefSeq" id="XP_005827338.1">
    <property type="nucleotide sequence ID" value="XM_005827281.1"/>
</dbReference>
<evidence type="ECO:0000256" key="1">
    <source>
        <dbReference type="SAM" id="MobiDB-lite"/>
    </source>
</evidence>
<sequence length="122" mass="13368">MLAERKLREEKKRQLCRYTSLQCLMSHDIAEGGSPDKKPLDAEDFRFHAVREVAYRQWQDKVPPKHGGMKKVFSELGSLSKVSLQRSGRGGGLTCWAGVARDAGGGGEGRKGRAAVDDPGGR</sequence>
<dbReference type="AlphaFoldDB" id="L1IVT2"/>